<dbReference type="RefSeq" id="WP_110529500.1">
    <property type="nucleotide sequence ID" value="NZ_QKOE01000026.1"/>
</dbReference>
<organism evidence="2 3">
    <name type="scientific">Parazoarcus communis SWub3 = DSM 12120</name>
    <dbReference type="NCBI Taxonomy" id="1121029"/>
    <lineage>
        <taxon>Bacteria</taxon>
        <taxon>Pseudomonadati</taxon>
        <taxon>Pseudomonadota</taxon>
        <taxon>Betaproteobacteria</taxon>
        <taxon>Rhodocyclales</taxon>
        <taxon>Zoogloeaceae</taxon>
        <taxon>Parazoarcus</taxon>
    </lineage>
</organism>
<dbReference type="InterPro" id="IPR000073">
    <property type="entry name" value="AB_hydrolase_1"/>
</dbReference>
<evidence type="ECO:0000313" key="2">
    <source>
        <dbReference type="EMBL" id="PZA14603.1"/>
    </source>
</evidence>
<dbReference type="OrthoDB" id="9806902at2"/>
<feature type="domain" description="AB hydrolase-1" evidence="1">
    <location>
        <begin position="20"/>
        <end position="249"/>
    </location>
</feature>
<accession>A0A323URG4</accession>
<dbReference type="Proteomes" id="UP000248259">
    <property type="component" value="Unassembled WGS sequence"/>
</dbReference>
<dbReference type="PANTHER" id="PTHR43194:SF2">
    <property type="entry name" value="PEROXISOMAL MEMBRANE PROTEIN LPX1"/>
    <property type="match status" value="1"/>
</dbReference>
<dbReference type="PANTHER" id="PTHR43194">
    <property type="entry name" value="HYDROLASE ALPHA/BETA FOLD FAMILY"/>
    <property type="match status" value="1"/>
</dbReference>
<proteinExistence type="predicted"/>
<name>A0A323URG4_9RHOO</name>
<keyword evidence="3" id="KW-1185">Reference proteome</keyword>
<comment type="caution">
    <text evidence="2">The sequence shown here is derived from an EMBL/GenBank/DDBJ whole genome shotgun (WGS) entry which is preliminary data.</text>
</comment>
<protein>
    <submittedName>
        <fullName evidence="2">Alpha/beta hydrolase</fullName>
    </submittedName>
</protein>
<keyword evidence="2" id="KW-0378">Hydrolase</keyword>
<dbReference type="InterPro" id="IPR029058">
    <property type="entry name" value="AB_hydrolase_fold"/>
</dbReference>
<dbReference type="SUPFAM" id="SSF53474">
    <property type="entry name" value="alpha/beta-Hydrolases"/>
    <property type="match status" value="1"/>
</dbReference>
<dbReference type="InterPro" id="IPR050228">
    <property type="entry name" value="Carboxylesterase_BioH"/>
</dbReference>
<dbReference type="AlphaFoldDB" id="A0A323URG4"/>
<dbReference type="Pfam" id="PF00561">
    <property type="entry name" value="Abhydrolase_1"/>
    <property type="match status" value="1"/>
</dbReference>
<gene>
    <name evidence="2" type="ORF">DNK49_21010</name>
</gene>
<reference evidence="2 3" key="1">
    <citation type="submission" date="2018-06" db="EMBL/GenBank/DDBJ databases">
        <title>Azoarcus communis strain SWub3 genome.</title>
        <authorList>
            <person name="Zorraquino Salvo V."/>
            <person name="Toubiana D."/>
            <person name="Blumwald E."/>
        </authorList>
    </citation>
    <scope>NUCLEOTIDE SEQUENCE [LARGE SCALE GENOMIC DNA]</scope>
    <source>
        <strain evidence="2 3">SWub3</strain>
    </source>
</reference>
<sequence>MTTHPLKIHHHPADSPNDRPPLLFVHGGYTHAGSWQQNFIPYFNARGYDCHAIDLAGHGQSGGQDQLDNFGLADYTEDLARAIESLADTPVLIGHSMGTLVIDRYLSSAHARAVAVALLAPVPPTGTGGSATRLALQVPGFFEELPNAVGGTPTADTLRVMAQVYFSPDLSPEDIERFMPLIGNESEHAVAEMVTLPFRPAGRRPKLPALVMSGSCDAVFPASMLHFTAAIWNARSVIVEGAGHMLILDPQWPVAAEKLLEWVDNLPVTHPPESLVGCTGS</sequence>
<dbReference type="GO" id="GO:0016787">
    <property type="term" value="F:hydrolase activity"/>
    <property type="evidence" value="ECO:0007669"/>
    <property type="project" value="UniProtKB-KW"/>
</dbReference>
<evidence type="ECO:0000259" key="1">
    <source>
        <dbReference type="Pfam" id="PF00561"/>
    </source>
</evidence>
<evidence type="ECO:0000313" key="3">
    <source>
        <dbReference type="Proteomes" id="UP000248259"/>
    </source>
</evidence>
<dbReference type="Gene3D" id="3.40.50.1820">
    <property type="entry name" value="alpha/beta hydrolase"/>
    <property type="match status" value="1"/>
</dbReference>
<dbReference type="EMBL" id="QKOE01000026">
    <property type="protein sequence ID" value="PZA14603.1"/>
    <property type="molecule type" value="Genomic_DNA"/>
</dbReference>